<reference evidence="1 2" key="1">
    <citation type="submission" date="2021-05" db="EMBL/GenBank/DDBJ databases">
        <title>Complete Genome Sequence of Latilactobacillus sp. Strain WDN19, a High D-Aspartate-producing Lactic Acid Bacterium Isolated from a Japanese Pickle.</title>
        <authorList>
            <person name="Kajitani K."/>
            <person name="Takahashi S."/>
        </authorList>
    </citation>
    <scope>NUCLEOTIDE SEQUENCE [LARGE SCALE GENOMIC DNA]</scope>
    <source>
        <strain evidence="1 2">WDN19</strain>
    </source>
</reference>
<sequence length="86" mass="9862">MEYVSLKGTINSAVKVISFTPYLVRFELKTAEQNYNCLVAKDALNFMYVAEEAAGISIFGHFNKRKQLIVDKYHVKNVIQNFSVVR</sequence>
<gene>
    <name evidence="1" type="ORF">LTWDN19_19060</name>
</gene>
<dbReference type="RefSeq" id="WP_221276454.1">
    <property type="nucleotide sequence ID" value="NZ_AP024685.1"/>
</dbReference>
<dbReference type="EMBL" id="AP024685">
    <property type="protein sequence ID" value="BCX31339.1"/>
    <property type="molecule type" value="Genomic_DNA"/>
</dbReference>
<proteinExistence type="predicted"/>
<name>A0ABN6GPL8_LATCU</name>
<evidence type="ECO:0000313" key="2">
    <source>
        <dbReference type="Proteomes" id="UP000825100"/>
    </source>
</evidence>
<accession>A0ABN6GPL8</accession>
<keyword evidence="2" id="KW-1185">Reference proteome</keyword>
<protein>
    <submittedName>
        <fullName evidence="1">Uncharacterized protein</fullName>
    </submittedName>
</protein>
<evidence type="ECO:0000313" key="1">
    <source>
        <dbReference type="EMBL" id="BCX31339.1"/>
    </source>
</evidence>
<organism evidence="1 2">
    <name type="scientific">Latilactobacillus curvatus</name>
    <name type="common">Lactobacillus curvatus</name>
    <dbReference type="NCBI Taxonomy" id="28038"/>
    <lineage>
        <taxon>Bacteria</taxon>
        <taxon>Bacillati</taxon>
        <taxon>Bacillota</taxon>
        <taxon>Bacilli</taxon>
        <taxon>Lactobacillales</taxon>
        <taxon>Lactobacillaceae</taxon>
        <taxon>Latilactobacillus</taxon>
    </lineage>
</organism>
<dbReference type="Proteomes" id="UP000825100">
    <property type="component" value="Chromosome"/>
</dbReference>